<evidence type="ECO:0000256" key="3">
    <source>
        <dbReference type="ARBA" id="ARBA00022679"/>
    </source>
</evidence>
<keyword evidence="2 10" id="KW-0444">Lipid biosynthesis</keyword>
<dbReference type="OrthoDB" id="10259681at2759"/>
<keyword evidence="9 10" id="KW-0275">Fatty acid biosynthesis</keyword>
<comment type="subcellular location">
    <subcellularLocation>
        <location evidence="1">Membrane</location>
        <topology evidence="1">Multi-pass membrane protein</topology>
    </subcellularLocation>
</comment>
<keyword evidence="5 10" id="KW-0276">Fatty acid metabolism</keyword>
<proteinExistence type="inferred from homology"/>
<dbReference type="GO" id="GO:0019367">
    <property type="term" value="P:fatty acid elongation, saturated fatty acid"/>
    <property type="evidence" value="ECO:0007669"/>
    <property type="project" value="TreeGrafter"/>
</dbReference>
<dbReference type="GO" id="GO:0034625">
    <property type="term" value="P:fatty acid elongation, monounsaturated fatty acid"/>
    <property type="evidence" value="ECO:0007669"/>
    <property type="project" value="TreeGrafter"/>
</dbReference>
<dbReference type="PANTHER" id="PTHR11157:SF17">
    <property type="entry name" value="ELONGATION OF VERY LONG CHAIN FATTY ACIDS PROTEIN 6"/>
    <property type="match status" value="1"/>
</dbReference>
<dbReference type="OMA" id="WTEERIP"/>
<dbReference type="Proteomes" id="UP000198287">
    <property type="component" value="Unassembled WGS sequence"/>
</dbReference>
<gene>
    <name evidence="11" type="ORF">Fcan01_23062</name>
</gene>
<keyword evidence="8 10" id="KW-0472">Membrane</keyword>
<accession>A0A226DCS1</accession>
<keyword evidence="6 10" id="KW-1133">Transmembrane helix</keyword>
<evidence type="ECO:0000256" key="5">
    <source>
        <dbReference type="ARBA" id="ARBA00022832"/>
    </source>
</evidence>
<name>A0A226DCS1_FOLCA</name>
<dbReference type="InterPro" id="IPR002076">
    <property type="entry name" value="ELO_fam"/>
</dbReference>
<comment type="catalytic activity">
    <reaction evidence="10">
        <text>a very-long-chain acyl-CoA + malonyl-CoA + H(+) = a very-long-chain 3-oxoacyl-CoA + CO2 + CoA</text>
        <dbReference type="Rhea" id="RHEA:32727"/>
        <dbReference type="ChEBI" id="CHEBI:15378"/>
        <dbReference type="ChEBI" id="CHEBI:16526"/>
        <dbReference type="ChEBI" id="CHEBI:57287"/>
        <dbReference type="ChEBI" id="CHEBI:57384"/>
        <dbReference type="ChEBI" id="CHEBI:90725"/>
        <dbReference type="ChEBI" id="CHEBI:90736"/>
        <dbReference type="EC" id="2.3.1.199"/>
    </reaction>
</comment>
<dbReference type="GO" id="GO:0005789">
    <property type="term" value="C:endoplasmic reticulum membrane"/>
    <property type="evidence" value="ECO:0007669"/>
    <property type="project" value="TreeGrafter"/>
</dbReference>
<protein>
    <recommendedName>
        <fullName evidence="10">Elongation of very long chain fatty acids protein</fullName>
        <ecNumber evidence="10">2.3.1.199</ecNumber>
    </recommendedName>
    <alternativeName>
        <fullName evidence="10">Very-long-chain 3-oxoacyl-CoA synthase</fullName>
    </alternativeName>
</protein>
<feature type="transmembrane region" description="Helical" evidence="10">
    <location>
        <begin position="84"/>
        <end position="102"/>
    </location>
</feature>
<evidence type="ECO:0000256" key="10">
    <source>
        <dbReference type="RuleBase" id="RU361115"/>
    </source>
</evidence>
<reference evidence="11 12" key="1">
    <citation type="submission" date="2015-12" db="EMBL/GenBank/DDBJ databases">
        <title>The genome of Folsomia candida.</title>
        <authorList>
            <person name="Faddeeva A."/>
            <person name="Derks M.F."/>
            <person name="Anvar Y."/>
            <person name="Smit S."/>
            <person name="Van Straalen N."/>
            <person name="Roelofs D."/>
        </authorList>
    </citation>
    <scope>NUCLEOTIDE SEQUENCE [LARGE SCALE GENOMIC DNA]</scope>
    <source>
        <strain evidence="11 12">VU population</strain>
        <tissue evidence="11">Whole body</tissue>
    </source>
</reference>
<evidence type="ECO:0000256" key="2">
    <source>
        <dbReference type="ARBA" id="ARBA00022516"/>
    </source>
</evidence>
<organism evidence="11 12">
    <name type="scientific">Folsomia candida</name>
    <name type="common">Springtail</name>
    <dbReference type="NCBI Taxonomy" id="158441"/>
    <lineage>
        <taxon>Eukaryota</taxon>
        <taxon>Metazoa</taxon>
        <taxon>Ecdysozoa</taxon>
        <taxon>Arthropoda</taxon>
        <taxon>Hexapoda</taxon>
        <taxon>Collembola</taxon>
        <taxon>Entomobryomorpha</taxon>
        <taxon>Isotomoidea</taxon>
        <taxon>Isotomidae</taxon>
        <taxon>Proisotominae</taxon>
        <taxon>Folsomia</taxon>
    </lineage>
</organism>
<keyword evidence="4 10" id="KW-0812">Transmembrane</keyword>
<dbReference type="EMBL" id="LNIX01000027">
    <property type="protein sequence ID" value="OXA42046.1"/>
    <property type="molecule type" value="Genomic_DNA"/>
</dbReference>
<feature type="transmembrane region" description="Helical" evidence="10">
    <location>
        <begin position="182"/>
        <end position="200"/>
    </location>
</feature>
<comment type="caution">
    <text evidence="11">The sequence shown here is derived from an EMBL/GenBank/DDBJ whole genome shotgun (WGS) entry which is preliminary data.</text>
</comment>
<dbReference type="AlphaFoldDB" id="A0A226DCS1"/>
<evidence type="ECO:0000256" key="8">
    <source>
        <dbReference type="ARBA" id="ARBA00023136"/>
    </source>
</evidence>
<evidence type="ECO:0000256" key="1">
    <source>
        <dbReference type="ARBA" id="ARBA00004141"/>
    </source>
</evidence>
<evidence type="ECO:0000313" key="12">
    <source>
        <dbReference type="Proteomes" id="UP000198287"/>
    </source>
</evidence>
<evidence type="ECO:0000256" key="7">
    <source>
        <dbReference type="ARBA" id="ARBA00023098"/>
    </source>
</evidence>
<dbReference type="EC" id="2.3.1.199" evidence="10"/>
<evidence type="ECO:0000256" key="6">
    <source>
        <dbReference type="ARBA" id="ARBA00022989"/>
    </source>
</evidence>
<keyword evidence="12" id="KW-1185">Reference proteome</keyword>
<evidence type="ECO:0000313" key="11">
    <source>
        <dbReference type="EMBL" id="OXA42046.1"/>
    </source>
</evidence>
<dbReference type="GO" id="GO:0042761">
    <property type="term" value="P:very long-chain fatty acid biosynthetic process"/>
    <property type="evidence" value="ECO:0007669"/>
    <property type="project" value="TreeGrafter"/>
</dbReference>
<keyword evidence="7 10" id="KW-0443">Lipid metabolism</keyword>
<comment type="similarity">
    <text evidence="10">Belongs to the ELO family.</text>
</comment>
<sequence>MSQIGNCAPHRLVENSTFLLNYTALPSVDSSLYPFSTFTWKGWMSWIAENWHYSIIASVLYIVGIFSLKFWMKSRPAYDLKGPLFYWNAALGLFSIAGFIGLFPDWYASLRGGGVHGSMCHMYHHAVTLIMVWILTPMLEPVSRYYCFMNYGVHSLMYPYFALKAVDYYIPRWISSAISSLQFLQMVVGISANIYTAHIAKTSGECCRYETSILISQVVYGSFVILFGKLLIDVVNRGKGGEKKKL</sequence>
<feature type="transmembrane region" description="Helical" evidence="10">
    <location>
        <begin position="51"/>
        <end position="72"/>
    </location>
</feature>
<feature type="transmembrane region" description="Helical" evidence="10">
    <location>
        <begin position="122"/>
        <end position="139"/>
    </location>
</feature>
<evidence type="ECO:0000256" key="4">
    <source>
        <dbReference type="ARBA" id="ARBA00022692"/>
    </source>
</evidence>
<evidence type="ECO:0000256" key="9">
    <source>
        <dbReference type="ARBA" id="ARBA00023160"/>
    </source>
</evidence>
<dbReference type="GO" id="GO:0030148">
    <property type="term" value="P:sphingolipid biosynthetic process"/>
    <property type="evidence" value="ECO:0007669"/>
    <property type="project" value="TreeGrafter"/>
</dbReference>
<keyword evidence="3 10" id="KW-0808">Transferase</keyword>
<dbReference type="Pfam" id="PF01151">
    <property type="entry name" value="ELO"/>
    <property type="match status" value="1"/>
</dbReference>
<feature type="transmembrane region" description="Helical" evidence="10">
    <location>
        <begin position="212"/>
        <end position="232"/>
    </location>
</feature>
<dbReference type="PANTHER" id="PTHR11157">
    <property type="entry name" value="FATTY ACID ACYL TRANSFERASE-RELATED"/>
    <property type="match status" value="1"/>
</dbReference>
<dbReference type="GO" id="GO:0009922">
    <property type="term" value="F:fatty acid elongase activity"/>
    <property type="evidence" value="ECO:0007669"/>
    <property type="project" value="UniProtKB-EC"/>
</dbReference>
<dbReference type="GO" id="GO:0034626">
    <property type="term" value="P:fatty acid elongation, polyunsaturated fatty acid"/>
    <property type="evidence" value="ECO:0007669"/>
    <property type="project" value="TreeGrafter"/>
</dbReference>